<evidence type="ECO:0000313" key="2">
    <source>
        <dbReference type="Proteomes" id="UP000472272"/>
    </source>
</evidence>
<accession>A0A670JND6</accession>
<proteinExistence type="predicted"/>
<reference evidence="1 2" key="1">
    <citation type="journal article" date="2019" name="Proc. Natl. Acad. Sci. U.S.A.">
        <title>Regulatory changes in pterin and carotenoid genes underlie balanced color polymorphisms in the wall lizard.</title>
        <authorList>
            <person name="Andrade P."/>
            <person name="Pinho C."/>
            <person name="Perez I de Lanuza G."/>
            <person name="Afonso S."/>
            <person name="Brejcha J."/>
            <person name="Rubin C.J."/>
            <person name="Wallerman O."/>
            <person name="Pereira P."/>
            <person name="Sabatino S.J."/>
            <person name="Bellati A."/>
            <person name="Pellitteri-Rosa D."/>
            <person name="Bosakova Z."/>
            <person name="Bunikis I."/>
            <person name="Carretero M.A."/>
            <person name="Feiner N."/>
            <person name="Marsik P."/>
            <person name="Pauperio F."/>
            <person name="Salvi D."/>
            <person name="Soler L."/>
            <person name="While G.M."/>
            <person name="Uller T."/>
            <person name="Font E."/>
            <person name="Andersson L."/>
            <person name="Carneiro M."/>
        </authorList>
    </citation>
    <scope>NUCLEOTIDE SEQUENCE</scope>
</reference>
<organism evidence="1 2">
    <name type="scientific">Podarcis muralis</name>
    <name type="common">Wall lizard</name>
    <name type="synonym">Lacerta muralis</name>
    <dbReference type="NCBI Taxonomy" id="64176"/>
    <lineage>
        <taxon>Eukaryota</taxon>
        <taxon>Metazoa</taxon>
        <taxon>Chordata</taxon>
        <taxon>Craniata</taxon>
        <taxon>Vertebrata</taxon>
        <taxon>Euteleostomi</taxon>
        <taxon>Lepidosauria</taxon>
        <taxon>Squamata</taxon>
        <taxon>Bifurcata</taxon>
        <taxon>Unidentata</taxon>
        <taxon>Episquamata</taxon>
        <taxon>Laterata</taxon>
        <taxon>Lacertibaenia</taxon>
        <taxon>Lacertidae</taxon>
        <taxon>Podarcis</taxon>
    </lineage>
</organism>
<sequence>TLSFHRNHLEVTRPKLIFAATTYSKLHLATFWYYAKVALVPPTPAEIPKAMDGMKGLLTTWQSGR</sequence>
<evidence type="ECO:0000313" key="1">
    <source>
        <dbReference type="Ensembl" id="ENSPMRP00000025400.1"/>
    </source>
</evidence>
<name>A0A670JND6_PODMU</name>
<keyword evidence="2" id="KW-1185">Reference proteome</keyword>
<dbReference type="Ensembl" id="ENSPMRT00000026964.1">
    <property type="protein sequence ID" value="ENSPMRP00000025400.1"/>
    <property type="gene ID" value="ENSPMRG00000016439.1"/>
</dbReference>
<reference evidence="1" key="3">
    <citation type="submission" date="2025-09" db="UniProtKB">
        <authorList>
            <consortium name="Ensembl"/>
        </authorList>
    </citation>
    <scope>IDENTIFICATION</scope>
</reference>
<dbReference type="Proteomes" id="UP000472272">
    <property type="component" value="Chromosome 12"/>
</dbReference>
<dbReference type="AlphaFoldDB" id="A0A670JND6"/>
<dbReference type="GeneTree" id="ENSGT01030000234890"/>
<protein>
    <submittedName>
        <fullName evidence="1">Uncharacterized protein</fullName>
    </submittedName>
</protein>
<reference evidence="1" key="2">
    <citation type="submission" date="2025-08" db="UniProtKB">
        <authorList>
            <consortium name="Ensembl"/>
        </authorList>
    </citation>
    <scope>IDENTIFICATION</scope>
</reference>